<dbReference type="Proteomes" id="UP001269375">
    <property type="component" value="Unassembled WGS sequence"/>
</dbReference>
<dbReference type="PANTHER" id="PTHR33376">
    <property type="match status" value="1"/>
</dbReference>
<name>A0ABU1GX84_9GAMM</name>
<proteinExistence type="inferred from homology"/>
<organism evidence="6 7">
    <name type="scientific">Larsenimonas suaedae</name>
    <dbReference type="NCBI Taxonomy" id="1851019"/>
    <lineage>
        <taxon>Bacteria</taxon>
        <taxon>Pseudomonadati</taxon>
        <taxon>Pseudomonadota</taxon>
        <taxon>Gammaproteobacteria</taxon>
        <taxon>Oceanospirillales</taxon>
        <taxon>Halomonadaceae</taxon>
        <taxon>Larsenimonas</taxon>
    </lineage>
</organism>
<feature type="signal peptide" evidence="5">
    <location>
        <begin position="1"/>
        <end position="22"/>
    </location>
</feature>
<keyword evidence="4 5" id="KW-0732">Signal</keyword>
<dbReference type="PANTHER" id="PTHR33376:SF4">
    <property type="entry name" value="SIALIC ACID-BINDING PERIPLASMIC PROTEIN SIAP"/>
    <property type="match status" value="1"/>
</dbReference>
<gene>
    <name evidence="6" type="ORF">QC825_08790</name>
</gene>
<dbReference type="InterPro" id="IPR038404">
    <property type="entry name" value="TRAP_DctP_sf"/>
</dbReference>
<evidence type="ECO:0000256" key="1">
    <source>
        <dbReference type="ARBA" id="ARBA00004196"/>
    </source>
</evidence>
<comment type="caution">
    <text evidence="6">The sequence shown here is derived from an EMBL/GenBank/DDBJ whole genome shotgun (WGS) entry which is preliminary data.</text>
</comment>
<dbReference type="Pfam" id="PF03480">
    <property type="entry name" value="DctP"/>
    <property type="match status" value="1"/>
</dbReference>
<dbReference type="CDD" id="cd13603">
    <property type="entry name" value="PBP2_TRAP_Siap_TeaA_like"/>
    <property type="match status" value="1"/>
</dbReference>
<feature type="chain" id="PRO_5045095517" evidence="5">
    <location>
        <begin position="23"/>
        <end position="321"/>
    </location>
</feature>
<evidence type="ECO:0000313" key="6">
    <source>
        <dbReference type="EMBL" id="MDR5896166.1"/>
    </source>
</evidence>
<dbReference type="NCBIfam" id="NF037995">
    <property type="entry name" value="TRAP_S1"/>
    <property type="match status" value="1"/>
</dbReference>
<evidence type="ECO:0000256" key="2">
    <source>
        <dbReference type="ARBA" id="ARBA00009023"/>
    </source>
</evidence>
<dbReference type="NCBIfam" id="TIGR00787">
    <property type="entry name" value="dctP"/>
    <property type="match status" value="1"/>
</dbReference>
<dbReference type="InterPro" id="IPR004682">
    <property type="entry name" value="TRAP_DctP"/>
</dbReference>
<reference evidence="6 7" key="1">
    <citation type="submission" date="2023-04" db="EMBL/GenBank/DDBJ databases">
        <title>A long-awaited taxogenomic arrangement of the family Halomonadaceae.</title>
        <authorList>
            <person name="De La Haba R."/>
            <person name="Chuvochina M."/>
            <person name="Wittouck S."/>
            <person name="Arahal D.R."/>
            <person name="Sanchez-Porro C."/>
            <person name="Hugenholtz P."/>
            <person name="Ventosa A."/>
        </authorList>
    </citation>
    <scope>NUCLEOTIDE SEQUENCE [LARGE SCALE GENOMIC DNA]</scope>
    <source>
        <strain evidence="6 7">DSM 22428</strain>
    </source>
</reference>
<evidence type="ECO:0000256" key="3">
    <source>
        <dbReference type="ARBA" id="ARBA00022448"/>
    </source>
</evidence>
<dbReference type="InterPro" id="IPR018389">
    <property type="entry name" value="DctP_fam"/>
</dbReference>
<evidence type="ECO:0000313" key="7">
    <source>
        <dbReference type="Proteomes" id="UP001269375"/>
    </source>
</evidence>
<comment type="similarity">
    <text evidence="2">Belongs to the bacterial solute-binding protein 7 family.</text>
</comment>
<keyword evidence="7" id="KW-1185">Reference proteome</keyword>
<dbReference type="RefSeq" id="WP_251594591.1">
    <property type="nucleotide sequence ID" value="NZ_JAMLJI010000004.1"/>
</dbReference>
<accession>A0ABU1GX84</accession>
<evidence type="ECO:0000256" key="4">
    <source>
        <dbReference type="ARBA" id="ARBA00022729"/>
    </source>
</evidence>
<dbReference type="PIRSF" id="PIRSF006470">
    <property type="entry name" value="DctB"/>
    <property type="match status" value="1"/>
</dbReference>
<evidence type="ECO:0000256" key="5">
    <source>
        <dbReference type="SAM" id="SignalP"/>
    </source>
</evidence>
<keyword evidence="3" id="KW-0813">Transport</keyword>
<dbReference type="Gene3D" id="3.40.190.170">
    <property type="entry name" value="Bacterial extracellular solute-binding protein, family 7"/>
    <property type="match status" value="1"/>
</dbReference>
<dbReference type="EMBL" id="JARWAO010000004">
    <property type="protein sequence ID" value="MDR5896166.1"/>
    <property type="molecule type" value="Genomic_DNA"/>
</dbReference>
<protein>
    <submittedName>
        <fullName evidence="6">TRAP transporter substrate-binding protein</fullName>
    </submittedName>
</protein>
<sequence length="321" mass="35804">MLKRLLATTLLGAAVLSASAHAADYTLKFGHLANKDNIWNKAAEHFKKEVEENSNGRIDVQIFPNDQLGGEMEVINSIQLGTADMTITGESLQNWAPLAALMAVPYAFKSEEQLEQAVDGDIGKKITDQIEQRTGLVPIAWFERGPRELTSNRPIKTPDDLDGLRLRVPNVPLFVKTWQALGAKPTPMAFGEVFTSLQQNTIDGQENPLSLIESASFNEVQQYVNMTNHVRSWIYVVIGKRKLESMPEDLQQVVLKAGRDMQSYEATLFEKDQARLKSALEEKGMTFVDADEAAFAEKARPAVEKALNDEQLELYKAIQNL</sequence>
<comment type="subcellular location">
    <subcellularLocation>
        <location evidence="1">Cell envelope</location>
    </subcellularLocation>
</comment>